<dbReference type="PANTHER" id="PTHR42685">
    <property type="entry name" value="GERANYLGERANYL DIPHOSPHATE REDUCTASE"/>
    <property type="match status" value="1"/>
</dbReference>
<evidence type="ECO:0000313" key="1">
    <source>
        <dbReference type="EMBL" id="MBI2677449.1"/>
    </source>
</evidence>
<sequence>MSAYDLIVIGGGPAGSAAAITAARARKRVLLLERGRFPRHKVCGEFISPEATELLRFLLGDAAKPLLTMAPRVTRSRFFLDGRILTAPIAPPALSVPRFVLDEALWRIAQQICDCRQETAADSVVHGHRGFQVHSKNERWESAALVNASGRWSNLTSTHLPATAPRWLGIKAHFREAMPPPSVDLYFFRGGYCGVQPIGDGRVNACAMVDAGVASSLEQVFAKNHDLWHRSRDWKILTEPVTTAPLVFRTPAPVSDSGVLHAGDAAGFIDPFAGDGIAIALRSGAKAALSSSGDYARWYTREVLPAFRAAARFRKLVETPRWVRRAALSLLRNQRMAAWAVKTTRSRG</sequence>
<gene>
    <name evidence="1" type="ORF">HYX28_01565</name>
</gene>
<proteinExistence type="predicted"/>
<evidence type="ECO:0000313" key="2">
    <source>
        <dbReference type="Proteomes" id="UP000779809"/>
    </source>
</evidence>
<comment type="caution">
    <text evidence="1">The sequence shown here is derived from an EMBL/GenBank/DDBJ whole genome shotgun (WGS) entry which is preliminary data.</text>
</comment>
<dbReference type="Proteomes" id="UP000779809">
    <property type="component" value="Unassembled WGS sequence"/>
</dbReference>
<dbReference type="InterPro" id="IPR050407">
    <property type="entry name" value="Geranylgeranyl_reductase"/>
</dbReference>
<dbReference type="Gene3D" id="3.50.50.60">
    <property type="entry name" value="FAD/NAD(P)-binding domain"/>
    <property type="match status" value="1"/>
</dbReference>
<protein>
    <submittedName>
        <fullName evidence="1">FAD-dependent oxidoreductase</fullName>
    </submittedName>
</protein>
<dbReference type="InterPro" id="IPR036188">
    <property type="entry name" value="FAD/NAD-bd_sf"/>
</dbReference>
<dbReference type="PANTHER" id="PTHR42685:SF22">
    <property type="entry name" value="CONDITIONED MEDIUM FACTOR RECEPTOR 1"/>
    <property type="match status" value="1"/>
</dbReference>
<reference evidence="1" key="1">
    <citation type="submission" date="2020-07" db="EMBL/GenBank/DDBJ databases">
        <title>Huge and variable diversity of episymbiotic CPR bacteria and DPANN archaea in groundwater ecosystems.</title>
        <authorList>
            <person name="He C.Y."/>
            <person name="Keren R."/>
            <person name="Whittaker M."/>
            <person name="Farag I.F."/>
            <person name="Doudna J."/>
            <person name="Cate J.H.D."/>
            <person name="Banfield J.F."/>
        </authorList>
    </citation>
    <scope>NUCLEOTIDE SEQUENCE</scope>
    <source>
        <strain evidence="1">NC_groundwater_580_Pr5_B-0.1um_64_19</strain>
    </source>
</reference>
<dbReference type="SUPFAM" id="SSF51905">
    <property type="entry name" value="FAD/NAD(P)-binding domain"/>
    <property type="match status" value="1"/>
</dbReference>
<name>A0A932A687_9BACT</name>
<accession>A0A932A687</accession>
<organism evidence="1 2">
    <name type="scientific">Candidatus Korobacter versatilis</name>
    <dbReference type="NCBI Taxonomy" id="658062"/>
    <lineage>
        <taxon>Bacteria</taxon>
        <taxon>Pseudomonadati</taxon>
        <taxon>Acidobacteriota</taxon>
        <taxon>Terriglobia</taxon>
        <taxon>Terriglobales</taxon>
        <taxon>Candidatus Korobacteraceae</taxon>
        <taxon>Candidatus Korobacter</taxon>
    </lineage>
</organism>
<dbReference type="Pfam" id="PF12831">
    <property type="entry name" value="FAD_oxidored"/>
    <property type="match status" value="1"/>
</dbReference>
<dbReference type="AlphaFoldDB" id="A0A932A687"/>
<dbReference type="EMBL" id="JACPNR010000004">
    <property type="protein sequence ID" value="MBI2677449.1"/>
    <property type="molecule type" value="Genomic_DNA"/>
</dbReference>
<dbReference type="PRINTS" id="PR00469">
    <property type="entry name" value="PNDRDTASEII"/>
</dbReference>